<name>A0ABN1VZ93_9PSEU</name>
<evidence type="ECO:0000313" key="1">
    <source>
        <dbReference type="EMBL" id="GAA1226322.1"/>
    </source>
</evidence>
<dbReference type="Proteomes" id="UP001500653">
    <property type="component" value="Unassembled WGS sequence"/>
</dbReference>
<organism evidence="1 2">
    <name type="scientific">Prauserella halophila</name>
    <dbReference type="NCBI Taxonomy" id="185641"/>
    <lineage>
        <taxon>Bacteria</taxon>
        <taxon>Bacillati</taxon>
        <taxon>Actinomycetota</taxon>
        <taxon>Actinomycetes</taxon>
        <taxon>Pseudonocardiales</taxon>
        <taxon>Pseudonocardiaceae</taxon>
        <taxon>Prauserella</taxon>
    </lineage>
</organism>
<dbReference type="RefSeq" id="WP_253864919.1">
    <property type="nucleotide sequence ID" value="NZ_BAAALN010000002.1"/>
</dbReference>
<protein>
    <recommendedName>
        <fullName evidence="3">Ferredoxin</fullName>
    </recommendedName>
</protein>
<keyword evidence="2" id="KW-1185">Reference proteome</keyword>
<reference evidence="1 2" key="1">
    <citation type="journal article" date="2019" name="Int. J. Syst. Evol. Microbiol.">
        <title>The Global Catalogue of Microorganisms (GCM) 10K type strain sequencing project: providing services to taxonomists for standard genome sequencing and annotation.</title>
        <authorList>
            <consortium name="The Broad Institute Genomics Platform"/>
            <consortium name="The Broad Institute Genome Sequencing Center for Infectious Disease"/>
            <person name="Wu L."/>
            <person name="Ma J."/>
        </authorList>
    </citation>
    <scope>NUCLEOTIDE SEQUENCE [LARGE SCALE GENOMIC DNA]</scope>
    <source>
        <strain evidence="1 2">JCM 13023</strain>
    </source>
</reference>
<sequence>MAIRTTTPGNEKADRPEVRPDVRLETAPMVPVSCESCGITVEARKSSWEQTSIQWHGDLDGCLERRAAPPPTIAGTAFRGCTALRNTLSHAVDRGALPVLTESE</sequence>
<accession>A0ABN1VZ93</accession>
<comment type="caution">
    <text evidence="1">The sequence shown here is derived from an EMBL/GenBank/DDBJ whole genome shotgun (WGS) entry which is preliminary data.</text>
</comment>
<proteinExistence type="predicted"/>
<evidence type="ECO:0000313" key="2">
    <source>
        <dbReference type="Proteomes" id="UP001500653"/>
    </source>
</evidence>
<evidence type="ECO:0008006" key="3">
    <source>
        <dbReference type="Google" id="ProtNLM"/>
    </source>
</evidence>
<gene>
    <name evidence="1" type="ORF">GCM10009676_05360</name>
</gene>
<dbReference type="EMBL" id="BAAALN010000002">
    <property type="protein sequence ID" value="GAA1226322.1"/>
    <property type="molecule type" value="Genomic_DNA"/>
</dbReference>